<dbReference type="EMBL" id="JBHTMP010000001">
    <property type="protein sequence ID" value="MFD1319496.1"/>
    <property type="molecule type" value="Genomic_DNA"/>
</dbReference>
<name>A0ABW3Y7E1_9ACTN</name>
<evidence type="ECO:0000256" key="1">
    <source>
        <dbReference type="SAM" id="MobiDB-lite"/>
    </source>
</evidence>
<dbReference type="RefSeq" id="WP_377565355.1">
    <property type="nucleotide sequence ID" value="NZ_JBHTMP010000001.1"/>
</dbReference>
<sequence length="146" mass="14902">MSARKQPGNRTGSKVNPQAGGGSAPKGGPESPEPWGTTGSIDRNPPWGVGEDSPLDEGSEPAAVPPGRRGEQRAGSPAGPSGPAGRHGFGTVEPSRVPMAGPGAPPDPAPRRRTYPNDTATGDLPDNSIEEQTGMHPEGVSRRSSR</sequence>
<gene>
    <name evidence="2" type="ORF">ACFQ4H_00045</name>
</gene>
<feature type="compositionally biased region" description="Low complexity" evidence="1">
    <location>
        <begin position="74"/>
        <end position="84"/>
    </location>
</feature>
<dbReference type="Proteomes" id="UP001597260">
    <property type="component" value="Unassembled WGS sequence"/>
</dbReference>
<protein>
    <submittedName>
        <fullName evidence="2">Uncharacterized protein</fullName>
    </submittedName>
</protein>
<accession>A0ABW3Y7E1</accession>
<reference evidence="3" key="1">
    <citation type="journal article" date="2019" name="Int. J. Syst. Evol. Microbiol.">
        <title>The Global Catalogue of Microorganisms (GCM) 10K type strain sequencing project: providing services to taxonomists for standard genome sequencing and annotation.</title>
        <authorList>
            <consortium name="The Broad Institute Genomics Platform"/>
            <consortium name="The Broad Institute Genome Sequencing Center for Infectious Disease"/>
            <person name="Wu L."/>
            <person name="Ma J."/>
        </authorList>
    </citation>
    <scope>NUCLEOTIDE SEQUENCE [LARGE SCALE GENOMIC DNA]</scope>
    <source>
        <strain evidence="3">JCM 31037</strain>
    </source>
</reference>
<proteinExistence type="predicted"/>
<comment type="caution">
    <text evidence="2">The sequence shown here is derived from an EMBL/GenBank/DDBJ whole genome shotgun (WGS) entry which is preliminary data.</text>
</comment>
<evidence type="ECO:0000313" key="3">
    <source>
        <dbReference type="Proteomes" id="UP001597260"/>
    </source>
</evidence>
<organism evidence="2 3">
    <name type="scientific">Micromonospora sonneratiae</name>
    <dbReference type="NCBI Taxonomy" id="1184706"/>
    <lineage>
        <taxon>Bacteria</taxon>
        <taxon>Bacillati</taxon>
        <taxon>Actinomycetota</taxon>
        <taxon>Actinomycetes</taxon>
        <taxon>Micromonosporales</taxon>
        <taxon>Micromonosporaceae</taxon>
        <taxon>Micromonospora</taxon>
    </lineage>
</organism>
<keyword evidence="3" id="KW-1185">Reference proteome</keyword>
<evidence type="ECO:0000313" key="2">
    <source>
        <dbReference type="EMBL" id="MFD1319496.1"/>
    </source>
</evidence>
<feature type="region of interest" description="Disordered" evidence="1">
    <location>
        <begin position="1"/>
        <end position="146"/>
    </location>
</feature>